<dbReference type="CDD" id="cd00042">
    <property type="entry name" value="CY"/>
    <property type="match status" value="1"/>
</dbReference>
<dbReference type="PANTHER" id="PTHR46186:SF2">
    <property type="entry name" value="CYSTATIN"/>
    <property type="match status" value="1"/>
</dbReference>
<gene>
    <name evidence="6" type="ORF">CYNAS_LOCUS388</name>
</gene>
<dbReference type="GO" id="GO:0005737">
    <property type="term" value="C:cytoplasm"/>
    <property type="evidence" value="ECO:0007669"/>
    <property type="project" value="TreeGrafter"/>
</dbReference>
<keyword evidence="2" id="KW-0646">Protease inhibitor</keyword>
<evidence type="ECO:0000256" key="4">
    <source>
        <dbReference type="SAM" id="Phobius"/>
    </source>
</evidence>
<dbReference type="InterPro" id="IPR046350">
    <property type="entry name" value="Cystatin_sf"/>
</dbReference>
<keyword evidence="4" id="KW-1133">Transmembrane helix</keyword>
<reference evidence="6" key="1">
    <citation type="submission" date="2023-07" db="EMBL/GenBank/DDBJ databases">
        <authorList>
            <consortium name="CYATHOMIX"/>
        </authorList>
    </citation>
    <scope>NUCLEOTIDE SEQUENCE</scope>
    <source>
        <strain evidence="6">N/A</strain>
    </source>
</reference>
<keyword evidence="3" id="KW-0789">Thiol protease inhibitor</keyword>
<comment type="similarity">
    <text evidence="1">Belongs to the cystatin family.</text>
</comment>
<dbReference type="GO" id="GO:0031982">
    <property type="term" value="C:vesicle"/>
    <property type="evidence" value="ECO:0007669"/>
    <property type="project" value="TreeGrafter"/>
</dbReference>
<keyword evidence="7" id="KW-1185">Reference proteome</keyword>
<dbReference type="Gene3D" id="3.10.450.10">
    <property type="match status" value="1"/>
</dbReference>
<feature type="transmembrane region" description="Helical" evidence="4">
    <location>
        <begin position="43"/>
        <end position="65"/>
    </location>
</feature>
<proteinExistence type="inferred from homology"/>
<dbReference type="Proteomes" id="UP001176961">
    <property type="component" value="Unassembled WGS sequence"/>
</dbReference>
<protein>
    <recommendedName>
        <fullName evidence="5">Cystatin domain-containing protein</fullName>
    </recommendedName>
</protein>
<dbReference type="PANTHER" id="PTHR46186">
    <property type="entry name" value="CYSTATIN"/>
    <property type="match status" value="1"/>
</dbReference>
<keyword evidence="4" id="KW-0812">Transmembrane</keyword>
<dbReference type="GO" id="GO:0005615">
    <property type="term" value="C:extracellular space"/>
    <property type="evidence" value="ECO:0007669"/>
    <property type="project" value="TreeGrafter"/>
</dbReference>
<dbReference type="Pfam" id="PF00031">
    <property type="entry name" value="Cystatin"/>
    <property type="match status" value="1"/>
</dbReference>
<evidence type="ECO:0000313" key="7">
    <source>
        <dbReference type="Proteomes" id="UP001176961"/>
    </source>
</evidence>
<evidence type="ECO:0000259" key="5">
    <source>
        <dbReference type="SMART" id="SM00043"/>
    </source>
</evidence>
<dbReference type="SMART" id="SM00043">
    <property type="entry name" value="CY"/>
    <property type="match status" value="1"/>
</dbReference>
<dbReference type="SUPFAM" id="SSF54403">
    <property type="entry name" value="Cystatin/monellin"/>
    <property type="match status" value="1"/>
</dbReference>
<evidence type="ECO:0000313" key="6">
    <source>
        <dbReference type="EMBL" id="CAJ0588405.1"/>
    </source>
</evidence>
<organism evidence="6 7">
    <name type="scientific">Cylicocyclus nassatus</name>
    <name type="common">Nematode worm</name>
    <dbReference type="NCBI Taxonomy" id="53992"/>
    <lineage>
        <taxon>Eukaryota</taxon>
        <taxon>Metazoa</taxon>
        <taxon>Ecdysozoa</taxon>
        <taxon>Nematoda</taxon>
        <taxon>Chromadorea</taxon>
        <taxon>Rhabditida</taxon>
        <taxon>Rhabditina</taxon>
        <taxon>Rhabditomorpha</taxon>
        <taxon>Strongyloidea</taxon>
        <taxon>Strongylidae</taxon>
        <taxon>Cylicocyclus</taxon>
    </lineage>
</organism>
<dbReference type="EMBL" id="CATQJL010000001">
    <property type="protein sequence ID" value="CAJ0588405.1"/>
    <property type="molecule type" value="Genomic_DNA"/>
</dbReference>
<dbReference type="InterPro" id="IPR000010">
    <property type="entry name" value="Cystatin_dom"/>
</dbReference>
<feature type="domain" description="Cystatin" evidence="5">
    <location>
        <begin position="64"/>
        <end position="179"/>
    </location>
</feature>
<dbReference type="GO" id="GO:0004869">
    <property type="term" value="F:cysteine-type endopeptidase inhibitor activity"/>
    <property type="evidence" value="ECO:0007669"/>
    <property type="project" value="UniProtKB-KW"/>
</dbReference>
<sequence length="187" mass="21067">MMTDIMSEAQNLQIKSLFEPSRLWSYLLLGCPLRRIRLQETNIMANLIFAFALFCAVALTSSTMMPGGKADQDPSSPRYMDMAWKAAKPLNEDSAANSGEYAMMPIKVLKAQSQVVAGVIYDLEVLYGESGCKKDGVDLSKLQMANCRVMNEGKRAIYKIHYYEKPWQNFLEIKVSKIRDVDAGETF</sequence>
<name>A0AA36DKG6_CYLNA</name>
<keyword evidence="4" id="KW-0472">Membrane</keyword>
<evidence type="ECO:0000256" key="1">
    <source>
        <dbReference type="ARBA" id="ARBA00009403"/>
    </source>
</evidence>
<evidence type="ECO:0000256" key="2">
    <source>
        <dbReference type="ARBA" id="ARBA00022690"/>
    </source>
</evidence>
<comment type="caution">
    <text evidence="6">The sequence shown here is derived from an EMBL/GenBank/DDBJ whole genome shotgun (WGS) entry which is preliminary data.</text>
</comment>
<dbReference type="AlphaFoldDB" id="A0AA36DKG6"/>
<accession>A0AA36DKG6</accession>
<evidence type="ECO:0000256" key="3">
    <source>
        <dbReference type="ARBA" id="ARBA00022704"/>
    </source>
</evidence>